<evidence type="ECO:0000313" key="5">
    <source>
        <dbReference type="WBParaSite" id="mrna-Wban_04539"/>
    </source>
</evidence>
<evidence type="ECO:0000259" key="3">
    <source>
        <dbReference type="PROSITE" id="PS50011"/>
    </source>
</evidence>
<dbReference type="InterPro" id="IPR050198">
    <property type="entry name" value="Non-receptor_tyrosine_kinases"/>
</dbReference>
<dbReference type="Pfam" id="PF07714">
    <property type="entry name" value="PK_Tyr_Ser-Thr"/>
    <property type="match status" value="1"/>
</dbReference>
<dbReference type="GO" id="GO:0004672">
    <property type="term" value="F:protein kinase activity"/>
    <property type="evidence" value="ECO:0007669"/>
    <property type="project" value="InterPro"/>
</dbReference>
<dbReference type="AlphaFoldDB" id="A0AAF5PRI9"/>
<dbReference type="InterPro" id="IPR011009">
    <property type="entry name" value="Kinase-like_dom_sf"/>
</dbReference>
<dbReference type="Proteomes" id="UP000093561">
    <property type="component" value="Unassembled WGS sequence"/>
</dbReference>
<proteinExistence type="predicted"/>
<dbReference type="PANTHER" id="PTHR24418">
    <property type="entry name" value="TYROSINE-PROTEIN KINASE"/>
    <property type="match status" value="1"/>
</dbReference>
<dbReference type="GO" id="GO:0005524">
    <property type="term" value="F:ATP binding"/>
    <property type="evidence" value="ECO:0007669"/>
    <property type="project" value="UniProtKB-KW"/>
</dbReference>
<reference evidence="4" key="2">
    <citation type="journal article" date="2016" name="Mol. Ecol.">
        <title>Population genomics of the filarial nematode parasite Wuchereria bancrofti from mosquitoes.</title>
        <authorList>
            <person name="Small S.T."/>
            <person name="Reimer L.J."/>
            <person name="Tisch D.J."/>
            <person name="King C.L."/>
            <person name="Christensen B.M."/>
            <person name="Siba P.M."/>
            <person name="Kazura J.W."/>
            <person name="Serre D."/>
            <person name="Zimmerman P.A."/>
        </authorList>
    </citation>
    <scope>NUCLEOTIDE SEQUENCE</scope>
    <source>
        <strain evidence="4">pt0022</strain>
    </source>
</reference>
<dbReference type="InterPro" id="IPR001245">
    <property type="entry name" value="Ser-Thr/Tyr_kinase_cat_dom"/>
</dbReference>
<evidence type="ECO:0000256" key="2">
    <source>
        <dbReference type="ARBA" id="ARBA00022840"/>
    </source>
</evidence>
<keyword evidence="2" id="KW-0067">ATP-binding</keyword>
<sequence>MQNFLITKSEIQANEEKKTRKRSNSSEIIFDGEVQKLQLLIANMGLEMHPMLNEQNNCCDDELQLREENYFGRLSEMFIEKRMLKKPGDYMISRTHNDIFRFSLMSENYQIYHLSIVEFCGTYSFENSIYPLAASVARLIQKCIRSPMNVLSAILRTDVILRHLINPNINDKTDYSIFGLFLKENDIIKKDNLIAKGRIADCFLGRLFTTNKCEQVIIKVMHKYNHNELNNICQELHISNLLRRFTAIDSVVAAQSVRIFQSPYIIIYPFMNCGSYPNFAQRMGQRLTLKNKIEAAQTIAHALADMHFLGLLHCNIGARNIFVRKEIIASSKVKSYSSSYGYKYYLGDFRESHIGKSKEVKPEKLINIRWLAPEVFKTKQLTETTDVFAFGITLYEIFTGNLPYFSMSFEEIQNKLIAGHRIRPETRDIELPRNVLKLMRRCWRTNVNERPTMDGVWLELRVIRNNLIFKQQCAAKFNFQEKTI</sequence>
<name>A0AAF5PRI9_WUCBA</name>
<dbReference type="SUPFAM" id="SSF56112">
    <property type="entry name" value="Protein kinase-like (PK-like)"/>
    <property type="match status" value="1"/>
</dbReference>
<feature type="domain" description="Protein kinase" evidence="3">
    <location>
        <begin position="188"/>
        <end position="469"/>
    </location>
</feature>
<dbReference type="InterPro" id="IPR000719">
    <property type="entry name" value="Prot_kinase_dom"/>
</dbReference>
<dbReference type="Gene3D" id="1.10.510.10">
    <property type="entry name" value="Transferase(Phosphotransferase) domain 1"/>
    <property type="match status" value="1"/>
</dbReference>
<protein>
    <submittedName>
        <fullName evidence="5">Protein kinase domain-containing protein</fullName>
    </submittedName>
</protein>
<reference evidence="4" key="1">
    <citation type="submission" date="2015-03" db="EMBL/GenBank/DDBJ databases">
        <title>Wuchereria bancrofti Genome Sequencing Papua New Guinea Strain.</title>
        <authorList>
            <person name="Small S.T."/>
            <person name="Serre D."/>
            <person name="Zimmerman P.A."/>
        </authorList>
    </citation>
    <scope>NUCLEOTIDE SEQUENCE [LARGE SCALE GENOMIC DNA]</scope>
    <source>
        <strain evidence="4">pt0022</strain>
    </source>
</reference>
<dbReference type="PROSITE" id="PS50011">
    <property type="entry name" value="PROTEIN_KINASE_DOM"/>
    <property type="match status" value="1"/>
</dbReference>
<evidence type="ECO:0000313" key="4">
    <source>
        <dbReference type="Proteomes" id="UP000093561"/>
    </source>
</evidence>
<keyword evidence="1" id="KW-0547">Nucleotide-binding</keyword>
<evidence type="ECO:0000256" key="1">
    <source>
        <dbReference type="ARBA" id="ARBA00022741"/>
    </source>
</evidence>
<organism evidence="4 5">
    <name type="scientific">Wuchereria bancrofti</name>
    <dbReference type="NCBI Taxonomy" id="6293"/>
    <lineage>
        <taxon>Eukaryota</taxon>
        <taxon>Metazoa</taxon>
        <taxon>Ecdysozoa</taxon>
        <taxon>Nematoda</taxon>
        <taxon>Chromadorea</taxon>
        <taxon>Rhabditida</taxon>
        <taxon>Spirurina</taxon>
        <taxon>Spiruromorpha</taxon>
        <taxon>Filarioidea</taxon>
        <taxon>Onchocercidae</taxon>
        <taxon>Wuchereria</taxon>
    </lineage>
</organism>
<dbReference type="WBParaSite" id="mrna-Wban_04539">
    <property type="protein sequence ID" value="mrna-Wban_04539"/>
    <property type="gene ID" value="Wban_04539"/>
</dbReference>
<reference evidence="5" key="3">
    <citation type="submission" date="2024-02" db="UniProtKB">
        <authorList>
            <consortium name="WormBaseParasite"/>
        </authorList>
    </citation>
    <scope>IDENTIFICATION</scope>
    <source>
        <strain evidence="5">pt0022</strain>
    </source>
</reference>
<accession>A0AAF5PRI9</accession>